<dbReference type="InterPro" id="IPR043519">
    <property type="entry name" value="NT_sf"/>
</dbReference>
<gene>
    <name evidence="2" type="ORF">RAJCM14343_3109</name>
</gene>
<dbReference type="GO" id="GO:0008728">
    <property type="term" value="F:GTP diphosphokinase activity"/>
    <property type="evidence" value="ECO:0007669"/>
    <property type="project" value="UniProtKB-EC"/>
</dbReference>
<dbReference type="InterPro" id="IPR052366">
    <property type="entry name" value="GTP_Pyrophosphokinase"/>
</dbReference>
<dbReference type="EMBL" id="BLAH01000086">
    <property type="protein sequence ID" value="GES37850.1"/>
    <property type="molecule type" value="Genomic_DNA"/>
</dbReference>
<dbReference type="PANTHER" id="PTHR47837">
    <property type="entry name" value="GTP PYROPHOSPHOKINASE YJBM"/>
    <property type="match status" value="1"/>
</dbReference>
<evidence type="ECO:0000259" key="1">
    <source>
        <dbReference type="SMART" id="SM00954"/>
    </source>
</evidence>
<name>A0ABQ0YN69_9NOCA</name>
<feature type="domain" description="RelA/SpoT" evidence="1">
    <location>
        <begin position="121"/>
        <end position="244"/>
    </location>
</feature>
<keyword evidence="3" id="KW-1185">Reference proteome</keyword>
<protein>
    <submittedName>
        <fullName evidence="2">GTP pyrophosphokinase</fullName>
        <ecNumber evidence="2">2.7.6.5</ecNumber>
    </submittedName>
</protein>
<evidence type="ECO:0000313" key="3">
    <source>
        <dbReference type="Proteomes" id="UP000325466"/>
    </source>
</evidence>
<dbReference type="Gene3D" id="1.10.287.860">
    <property type="entry name" value="Nucleotidyltransferase"/>
    <property type="match status" value="1"/>
</dbReference>
<dbReference type="PANTHER" id="PTHR47837:SF2">
    <property type="entry name" value="GTP PYROPHOSPHOKINASE YWAC"/>
    <property type="match status" value="1"/>
</dbReference>
<dbReference type="Proteomes" id="UP000325466">
    <property type="component" value="Unassembled WGS sequence"/>
</dbReference>
<dbReference type="CDD" id="cd05399">
    <property type="entry name" value="NT_Rel-Spo_like"/>
    <property type="match status" value="1"/>
</dbReference>
<dbReference type="EC" id="2.7.6.5" evidence="2"/>
<dbReference type="SMART" id="SM00954">
    <property type="entry name" value="RelA_SpoT"/>
    <property type="match status" value="1"/>
</dbReference>
<accession>A0ABQ0YN69</accession>
<dbReference type="Pfam" id="PF04607">
    <property type="entry name" value="RelA_SpoT"/>
    <property type="match status" value="1"/>
</dbReference>
<evidence type="ECO:0000313" key="2">
    <source>
        <dbReference type="EMBL" id="GES37850.1"/>
    </source>
</evidence>
<comment type="caution">
    <text evidence="2">The sequence shown here is derived from an EMBL/GenBank/DDBJ whole genome shotgun (WGS) entry which is preliminary data.</text>
</comment>
<reference evidence="2 3" key="1">
    <citation type="journal article" date="2018" name="Biodegradation">
        <title>1,4-Dioxane degradation characteristics of Rhodococcus aetherivorans JCM 14343.</title>
        <authorList>
            <person name="Inoue D."/>
            <person name="Tsunoda T."/>
            <person name="Yamamoto N."/>
            <person name="Ike M."/>
            <person name="Sei K."/>
        </authorList>
    </citation>
    <scope>NUCLEOTIDE SEQUENCE [LARGE SCALE GENOMIC DNA]</scope>
    <source>
        <strain evidence="2 3">JCM 14343</strain>
    </source>
</reference>
<sequence length="280" mass="31657">MRGDRAAPARSPRAALTLVTAAPGRRRAAPSADLADSIGKAMRRQTVTETVDGADDVQLRQPRVEPAQLNLDPPQIALQREFRRVLMVYKFGIDEMMTKINILREEFGFTHDHNPIEHVKSRLKTPESVVEKAVRKDLPLTLDAIRENIYDIAGIRITCSFISDVYRIFDLITGQRDVRVVQVKDYIAHPKPNGYRSLHAIVEVPVFMSDRVQPVFVELQIRTVAMDFWASLEHKIFYKYDKAVPVGLLDELRAAAATARDLDVRMEALHDQVHGPDSSP</sequence>
<keyword evidence="2" id="KW-0808">Transferase</keyword>
<dbReference type="Gene3D" id="3.30.460.10">
    <property type="entry name" value="Beta Polymerase, domain 2"/>
    <property type="match status" value="1"/>
</dbReference>
<dbReference type="SUPFAM" id="SSF81301">
    <property type="entry name" value="Nucleotidyltransferase"/>
    <property type="match status" value="1"/>
</dbReference>
<proteinExistence type="predicted"/>
<organism evidence="2 3">
    <name type="scientific">Rhodococcus aetherivorans</name>
    <dbReference type="NCBI Taxonomy" id="191292"/>
    <lineage>
        <taxon>Bacteria</taxon>
        <taxon>Bacillati</taxon>
        <taxon>Actinomycetota</taxon>
        <taxon>Actinomycetes</taxon>
        <taxon>Mycobacteriales</taxon>
        <taxon>Nocardiaceae</taxon>
        <taxon>Rhodococcus</taxon>
    </lineage>
</organism>
<dbReference type="InterPro" id="IPR007685">
    <property type="entry name" value="RelA_SpoT"/>
</dbReference>